<sequence length="258" mass="29021">MRLHVLSDLHLEHFAEGREIPEVDCDVVVLAGDIHVGLTGLEWAAQRFADTPVIYVPGNHEFYQHRMDALRGEMRQRADELRIHLLDNNSVELQGVRFLGSTLWTDYALYDERPEGDRTDIPFANLSAALRLMPDYAVIEQPQGEVFSPEESVRLHRESLSWLRHELAQPHDGPCVVVTHHAPLPLSIPPRYRGDVLSPAFASDLEQLMGRAALWIHGHVHDPVDCDVHGTRVLCNPAGYPGERPPEELQLGLVVEVG</sequence>
<dbReference type="STRING" id="1178482.AR456_08000"/>
<organism evidence="2 3">
    <name type="scientific">Halomonas huangheensis</name>
    <dbReference type="NCBI Taxonomy" id="1178482"/>
    <lineage>
        <taxon>Bacteria</taxon>
        <taxon>Pseudomonadati</taxon>
        <taxon>Pseudomonadota</taxon>
        <taxon>Gammaproteobacteria</taxon>
        <taxon>Oceanospirillales</taxon>
        <taxon>Halomonadaceae</taxon>
        <taxon>Halomonas</taxon>
    </lineage>
</organism>
<dbReference type="PATRIC" id="fig|1178482.3.peg.3910"/>
<proteinExistence type="predicted"/>
<dbReference type="PANTHER" id="PTHR37844:SF2">
    <property type="entry name" value="SER_THR PROTEIN PHOSPHATASE SUPERFAMILY (AFU_ORTHOLOGUE AFUA_1G14840)"/>
    <property type="match status" value="1"/>
</dbReference>
<evidence type="ECO:0000313" key="3">
    <source>
        <dbReference type="Proteomes" id="UP000019113"/>
    </source>
</evidence>
<feature type="domain" description="Calcineurin-like phosphoesterase" evidence="1">
    <location>
        <begin position="1"/>
        <end position="223"/>
    </location>
</feature>
<name>W1N2Q2_9GAMM</name>
<dbReference type="InterPro" id="IPR029052">
    <property type="entry name" value="Metallo-depent_PP-like"/>
</dbReference>
<accession>W1N2Q2</accession>
<dbReference type="GO" id="GO:0016787">
    <property type="term" value="F:hydrolase activity"/>
    <property type="evidence" value="ECO:0007669"/>
    <property type="project" value="InterPro"/>
</dbReference>
<dbReference type="SUPFAM" id="SSF56300">
    <property type="entry name" value="Metallo-dependent phosphatases"/>
    <property type="match status" value="1"/>
</dbReference>
<dbReference type="OrthoDB" id="356681at2"/>
<dbReference type="EMBL" id="AVBC01000045">
    <property type="protein sequence ID" value="ERL49456.1"/>
    <property type="molecule type" value="Genomic_DNA"/>
</dbReference>
<dbReference type="RefSeq" id="WP_021820868.1">
    <property type="nucleotide sequence ID" value="NZ_AVBC01000045.1"/>
</dbReference>
<dbReference type="eggNOG" id="COG1409">
    <property type="taxonomic scope" value="Bacteria"/>
</dbReference>
<dbReference type="Pfam" id="PF00149">
    <property type="entry name" value="Metallophos"/>
    <property type="match status" value="1"/>
</dbReference>
<reference evidence="2 3" key="1">
    <citation type="submission" date="2013-08" db="EMBL/GenBank/DDBJ databases">
        <title>draft genome of Halomonas huanghegensis, strain BJGMM-B45T.</title>
        <authorList>
            <person name="Miao C."/>
            <person name="Wan Y."/>
            <person name="Jin W."/>
        </authorList>
    </citation>
    <scope>NUCLEOTIDE SEQUENCE [LARGE SCALE GENOMIC DNA]</scope>
    <source>
        <strain evidence="2 3">BJGMM-B45</strain>
    </source>
</reference>
<dbReference type="Proteomes" id="UP000019113">
    <property type="component" value="Unassembled WGS sequence"/>
</dbReference>
<keyword evidence="3" id="KW-1185">Reference proteome</keyword>
<protein>
    <recommendedName>
        <fullName evidence="1">Calcineurin-like phosphoesterase domain-containing protein</fullName>
    </recommendedName>
</protein>
<dbReference type="KEGG" id="hhu:AR456_08000"/>
<gene>
    <name evidence="2" type="ORF">BJB45_06660</name>
</gene>
<dbReference type="PANTHER" id="PTHR37844">
    <property type="entry name" value="SER/THR PROTEIN PHOSPHATASE SUPERFAMILY (AFU_ORTHOLOGUE AFUA_1G14840)"/>
    <property type="match status" value="1"/>
</dbReference>
<dbReference type="AlphaFoldDB" id="W1N2Q2"/>
<evidence type="ECO:0000259" key="1">
    <source>
        <dbReference type="Pfam" id="PF00149"/>
    </source>
</evidence>
<dbReference type="InterPro" id="IPR004843">
    <property type="entry name" value="Calcineurin-like_PHP"/>
</dbReference>
<dbReference type="Gene3D" id="3.60.21.10">
    <property type="match status" value="1"/>
</dbReference>
<comment type="caution">
    <text evidence="2">The sequence shown here is derived from an EMBL/GenBank/DDBJ whole genome shotgun (WGS) entry which is preliminary data.</text>
</comment>
<evidence type="ECO:0000313" key="2">
    <source>
        <dbReference type="EMBL" id="ERL49456.1"/>
    </source>
</evidence>